<dbReference type="GeneID" id="18915865"/>
<evidence type="ECO:0000313" key="5">
    <source>
        <dbReference type="Proteomes" id="UP000008370"/>
    </source>
</evidence>
<dbReference type="EMBL" id="JH930471">
    <property type="protein sequence ID" value="EKM56559.1"/>
    <property type="molecule type" value="Genomic_DNA"/>
</dbReference>
<gene>
    <name evidence="4" type="ORF">PHACADRAFT_253758</name>
</gene>
<dbReference type="RefSeq" id="XP_007394404.1">
    <property type="nucleotide sequence ID" value="XM_007394342.1"/>
</dbReference>
<dbReference type="OrthoDB" id="19711at2759"/>
<dbReference type="PROSITE" id="PS50082">
    <property type="entry name" value="WD_REPEATS_2"/>
    <property type="match status" value="2"/>
</dbReference>
<feature type="repeat" description="WD" evidence="3">
    <location>
        <begin position="106"/>
        <end position="148"/>
    </location>
</feature>
<evidence type="ECO:0000256" key="2">
    <source>
        <dbReference type="ARBA" id="ARBA00022737"/>
    </source>
</evidence>
<dbReference type="AlphaFoldDB" id="K5WC40"/>
<evidence type="ECO:0000256" key="1">
    <source>
        <dbReference type="ARBA" id="ARBA00022574"/>
    </source>
</evidence>
<dbReference type="PANTHER" id="PTHR19879">
    <property type="entry name" value="TRANSCRIPTION INITIATION FACTOR TFIID"/>
    <property type="match status" value="1"/>
</dbReference>
<dbReference type="InterPro" id="IPR001680">
    <property type="entry name" value="WD40_rpt"/>
</dbReference>
<dbReference type="HOGENOM" id="CLU_000288_57_36_1"/>
<keyword evidence="5" id="KW-1185">Reference proteome</keyword>
<dbReference type="InterPro" id="IPR011047">
    <property type="entry name" value="Quinoprotein_ADH-like_sf"/>
</dbReference>
<sequence length="409" mass="43832">MVVQEREQAFARRTITTADLAEWPDARLDGGGRMEDTRVFIGSSTIESQPLRTKRLVFTDPQDPSLACAHSAVSADGKLLAASFGSNDVLVWRLSDGLLVQRLGHDHGHTDRIFALAFSPVDPCTLVSGSKDTTALVWDTRRARVLQRLEGHRGPVSSIAYAPDGALIATGSHGDTSVKLWAPALGACLHTFDVGAGMYTLAFSADNTRLAVALGRSGLLYDLRTHARVATLQHASTEVLYWALDSAAGADADARVATAPGLQNPGEVKLWSAHTGAPLRTIAHPPHGLSMPVAFAPDGSEVLAACNAECTALAFDARTGALRRTFRAAKRVYRVAYSPDGAYVAFGAADGDVEVHDAASGVFLGRFDGREGSRELWEVQFLADGQSLLARFKYGPLLLYNVQDVLRIR</sequence>
<protein>
    <submittedName>
        <fullName evidence="4">Uncharacterized protein</fullName>
    </submittedName>
</protein>
<dbReference type="SMART" id="SM00320">
    <property type="entry name" value="WD40"/>
    <property type="match status" value="6"/>
</dbReference>
<dbReference type="FunCoup" id="K5WC40">
    <property type="interactions" value="164"/>
</dbReference>
<dbReference type="Proteomes" id="UP000008370">
    <property type="component" value="Unassembled WGS sequence"/>
</dbReference>
<keyword evidence="2" id="KW-0677">Repeat</keyword>
<evidence type="ECO:0000256" key="3">
    <source>
        <dbReference type="PROSITE-ProRule" id="PRU00221"/>
    </source>
</evidence>
<dbReference type="InParanoid" id="K5WC40"/>
<dbReference type="KEGG" id="pco:PHACADRAFT_253758"/>
<name>K5WC40_PHACS</name>
<dbReference type="PROSITE" id="PS00678">
    <property type="entry name" value="WD_REPEATS_1"/>
    <property type="match status" value="1"/>
</dbReference>
<dbReference type="InterPro" id="IPR015943">
    <property type="entry name" value="WD40/YVTN_repeat-like_dom_sf"/>
</dbReference>
<keyword evidence="1 3" id="KW-0853">WD repeat</keyword>
<dbReference type="Pfam" id="PF00400">
    <property type="entry name" value="WD40"/>
    <property type="match status" value="3"/>
</dbReference>
<reference evidence="4 5" key="1">
    <citation type="journal article" date="2012" name="BMC Genomics">
        <title>Comparative genomics of the white-rot fungi, Phanerochaete carnosa and P. chrysosporium, to elucidate the genetic basis of the distinct wood types they colonize.</title>
        <authorList>
            <person name="Suzuki H."/>
            <person name="MacDonald J."/>
            <person name="Syed K."/>
            <person name="Salamov A."/>
            <person name="Hori C."/>
            <person name="Aerts A."/>
            <person name="Henrissat B."/>
            <person name="Wiebenga A."/>
            <person name="vanKuyk P.A."/>
            <person name="Barry K."/>
            <person name="Lindquist E."/>
            <person name="LaButti K."/>
            <person name="Lapidus A."/>
            <person name="Lucas S."/>
            <person name="Coutinho P."/>
            <person name="Gong Y."/>
            <person name="Samejima M."/>
            <person name="Mahadevan R."/>
            <person name="Abou-Zaid M."/>
            <person name="de Vries R.P."/>
            <person name="Igarashi K."/>
            <person name="Yadav J.S."/>
            <person name="Grigoriev I.V."/>
            <person name="Master E.R."/>
        </authorList>
    </citation>
    <scope>NUCLEOTIDE SEQUENCE [LARGE SCALE GENOMIC DNA]</scope>
    <source>
        <strain evidence="4 5">HHB-10118-sp</strain>
    </source>
</reference>
<feature type="repeat" description="WD" evidence="3">
    <location>
        <begin position="149"/>
        <end position="181"/>
    </location>
</feature>
<dbReference type="PANTHER" id="PTHR19879:SF9">
    <property type="entry name" value="TRANSCRIPTION INITIATION FACTOR TFIID SUBUNIT 5"/>
    <property type="match status" value="1"/>
</dbReference>
<dbReference type="InterPro" id="IPR019775">
    <property type="entry name" value="WD40_repeat_CS"/>
</dbReference>
<dbReference type="STRING" id="650164.K5WC40"/>
<accession>K5WC40</accession>
<dbReference type="SUPFAM" id="SSF50998">
    <property type="entry name" value="Quinoprotein alcohol dehydrogenase-like"/>
    <property type="match status" value="1"/>
</dbReference>
<dbReference type="Gene3D" id="2.130.10.10">
    <property type="entry name" value="YVTN repeat-like/Quinoprotein amine dehydrogenase"/>
    <property type="match status" value="2"/>
</dbReference>
<evidence type="ECO:0000313" key="4">
    <source>
        <dbReference type="EMBL" id="EKM56559.1"/>
    </source>
</evidence>
<organism evidence="4 5">
    <name type="scientific">Phanerochaete carnosa (strain HHB-10118-sp)</name>
    <name type="common">White-rot fungus</name>
    <name type="synonym">Peniophora carnosa</name>
    <dbReference type="NCBI Taxonomy" id="650164"/>
    <lineage>
        <taxon>Eukaryota</taxon>
        <taxon>Fungi</taxon>
        <taxon>Dikarya</taxon>
        <taxon>Basidiomycota</taxon>
        <taxon>Agaricomycotina</taxon>
        <taxon>Agaricomycetes</taxon>
        <taxon>Polyporales</taxon>
        <taxon>Phanerochaetaceae</taxon>
        <taxon>Phanerochaete</taxon>
    </lineage>
</organism>
<proteinExistence type="predicted"/>
<dbReference type="PROSITE" id="PS50294">
    <property type="entry name" value="WD_REPEATS_REGION"/>
    <property type="match status" value="1"/>
</dbReference>